<dbReference type="GeneID" id="103174989"/>
<dbReference type="FunCoup" id="A0A4W3JJB0">
    <property type="interactions" value="1"/>
</dbReference>
<feature type="transmembrane region" description="Helical" evidence="13">
    <location>
        <begin position="55"/>
        <end position="75"/>
    </location>
</feature>
<evidence type="ECO:0000256" key="11">
    <source>
        <dbReference type="RuleBase" id="RU362091"/>
    </source>
</evidence>
<dbReference type="AlphaFoldDB" id="A0A4W3JJB0"/>
<evidence type="ECO:0000256" key="1">
    <source>
        <dbReference type="ARBA" id="ARBA00004651"/>
    </source>
</evidence>
<keyword evidence="8" id="KW-0406">Ion transport</keyword>
<evidence type="ECO:0000256" key="8">
    <source>
        <dbReference type="ARBA" id="ARBA00023065"/>
    </source>
</evidence>
<keyword evidence="9 13" id="KW-0472">Membrane</keyword>
<dbReference type="PROSITE" id="PS50283">
    <property type="entry name" value="NA_SOLUT_SYMP_3"/>
    <property type="match status" value="1"/>
</dbReference>
<dbReference type="GO" id="GO:0005886">
    <property type="term" value="C:plasma membrane"/>
    <property type="evidence" value="ECO:0007669"/>
    <property type="project" value="UniProtKB-SubCell"/>
</dbReference>
<reference evidence="14" key="4">
    <citation type="submission" date="2025-08" db="UniProtKB">
        <authorList>
            <consortium name="Ensembl"/>
        </authorList>
    </citation>
    <scope>IDENTIFICATION</scope>
</reference>
<organism evidence="14 15">
    <name type="scientific">Callorhinchus milii</name>
    <name type="common">Ghost shark</name>
    <dbReference type="NCBI Taxonomy" id="7868"/>
    <lineage>
        <taxon>Eukaryota</taxon>
        <taxon>Metazoa</taxon>
        <taxon>Chordata</taxon>
        <taxon>Craniata</taxon>
        <taxon>Vertebrata</taxon>
        <taxon>Chondrichthyes</taxon>
        <taxon>Holocephali</taxon>
        <taxon>Chimaeriformes</taxon>
        <taxon>Callorhinchidae</taxon>
        <taxon>Callorhinchus</taxon>
    </lineage>
</organism>
<evidence type="ECO:0000256" key="12">
    <source>
        <dbReference type="SAM" id="MobiDB-lite"/>
    </source>
</evidence>
<evidence type="ECO:0000256" key="6">
    <source>
        <dbReference type="ARBA" id="ARBA00022989"/>
    </source>
</evidence>
<evidence type="ECO:0000256" key="7">
    <source>
        <dbReference type="ARBA" id="ARBA00023053"/>
    </source>
</evidence>
<feature type="transmembrane region" description="Helical" evidence="13">
    <location>
        <begin position="411"/>
        <end position="436"/>
    </location>
</feature>
<evidence type="ECO:0000313" key="15">
    <source>
        <dbReference type="Proteomes" id="UP000314986"/>
    </source>
</evidence>
<feature type="transmembrane region" description="Helical" evidence="13">
    <location>
        <begin position="12"/>
        <end position="34"/>
    </location>
</feature>
<keyword evidence="7" id="KW-0915">Sodium</keyword>
<feature type="transmembrane region" description="Helical" evidence="13">
    <location>
        <begin position="384"/>
        <end position="405"/>
    </location>
</feature>
<dbReference type="GO" id="GO:0015293">
    <property type="term" value="F:symporter activity"/>
    <property type="evidence" value="ECO:0007669"/>
    <property type="project" value="TreeGrafter"/>
</dbReference>
<keyword evidence="10" id="KW-0739">Sodium transport</keyword>
<dbReference type="CTD" id="159963"/>
<feature type="transmembrane region" description="Helical" evidence="13">
    <location>
        <begin position="342"/>
        <end position="363"/>
    </location>
</feature>
<dbReference type="NCBIfam" id="TIGR00813">
    <property type="entry name" value="sss"/>
    <property type="match status" value="1"/>
</dbReference>
<comment type="subcellular location">
    <subcellularLocation>
        <location evidence="1">Cell membrane</location>
        <topology evidence="1">Multi-pass membrane protein</topology>
    </subcellularLocation>
</comment>
<dbReference type="PANTHER" id="PTHR42985">
    <property type="entry name" value="SODIUM-COUPLED MONOCARBOXYLATE TRANSPORTER"/>
    <property type="match status" value="1"/>
</dbReference>
<reference evidence="15" key="3">
    <citation type="journal article" date="2014" name="Nature">
        <title>Elephant shark genome provides unique insights into gnathostome evolution.</title>
        <authorList>
            <consortium name="International Elephant Shark Genome Sequencing Consortium"/>
            <person name="Venkatesh B."/>
            <person name="Lee A.P."/>
            <person name="Ravi V."/>
            <person name="Maurya A.K."/>
            <person name="Lian M.M."/>
            <person name="Swann J.B."/>
            <person name="Ohta Y."/>
            <person name="Flajnik M.F."/>
            <person name="Sutoh Y."/>
            <person name="Kasahara M."/>
            <person name="Hoon S."/>
            <person name="Gangu V."/>
            <person name="Roy S.W."/>
            <person name="Irimia M."/>
            <person name="Korzh V."/>
            <person name="Kondrychyn I."/>
            <person name="Lim Z.W."/>
            <person name="Tay B.H."/>
            <person name="Tohari S."/>
            <person name="Kong K.W."/>
            <person name="Ho S."/>
            <person name="Lorente-Galdos B."/>
            <person name="Quilez J."/>
            <person name="Marques-Bonet T."/>
            <person name="Raney B.J."/>
            <person name="Ingham P.W."/>
            <person name="Tay A."/>
            <person name="Hillier L.W."/>
            <person name="Minx P."/>
            <person name="Boehm T."/>
            <person name="Wilson R.K."/>
            <person name="Brenner S."/>
            <person name="Warren W.C."/>
        </authorList>
    </citation>
    <scope>NUCLEOTIDE SEQUENCE [LARGE SCALE GENOMIC DNA]</scope>
</reference>
<evidence type="ECO:0000256" key="13">
    <source>
        <dbReference type="SAM" id="Phobius"/>
    </source>
</evidence>
<keyword evidence="4" id="KW-1003">Cell membrane</keyword>
<feature type="transmembrane region" description="Helical" evidence="13">
    <location>
        <begin position="162"/>
        <end position="181"/>
    </location>
</feature>
<dbReference type="KEGG" id="cmk:103174989"/>
<feature type="transmembrane region" description="Helical" evidence="13">
    <location>
        <begin position="243"/>
        <end position="261"/>
    </location>
</feature>
<feature type="region of interest" description="Disordered" evidence="12">
    <location>
        <begin position="588"/>
        <end position="622"/>
    </location>
</feature>
<dbReference type="InterPro" id="IPR051163">
    <property type="entry name" value="Sodium:Solute_Symporter_SSF"/>
</dbReference>
<evidence type="ECO:0000313" key="14">
    <source>
        <dbReference type="Ensembl" id="ENSCMIP00000039521.1"/>
    </source>
</evidence>
<dbReference type="Pfam" id="PF00474">
    <property type="entry name" value="SSF"/>
    <property type="match status" value="1"/>
</dbReference>
<name>A0A4W3JJB0_CALMI</name>
<keyword evidence="15" id="KW-1185">Reference proteome</keyword>
<evidence type="ECO:0000256" key="10">
    <source>
        <dbReference type="ARBA" id="ARBA00023201"/>
    </source>
</evidence>
<evidence type="ECO:0000256" key="3">
    <source>
        <dbReference type="ARBA" id="ARBA00022448"/>
    </source>
</evidence>
<evidence type="ECO:0000256" key="4">
    <source>
        <dbReference type="ARBA" id="ARBA00022475"/>
    </source>
</evidence>
<dbReference type="Proteomes" id="UP000314986">
    <property type="component" value="Unassembled WGS sequence"/>
</dbReference>
<dbReference type="GO" id="GO:0006814">
    <property type="term" value="P:sodium ion transport"/>
    <property type="evidence" value="ECO:0007669"/>
    <property type="project" value="UniProtKB-KW"/>
</dbReference>
<reference evidence="15" key="1">
    <citation type="journal article" date="2006" name="Science">
        <title>Ancient noncoding elements conserved in the human genome.</title>
        <authorList>
            <person name="Venkatesh B."/>
            <person name="Kirkness E.F."/>
            <person name="Loh Y.H."/>
            <person name="Halpern A.L."/>
            <person name="Lee A.P."/>
            <person name="Johnson J."/>
            <person name="Dandona N."/>
            <person name="Viswanathan L.D."/>
            <person name="Tay A."/>
            <person name="Venter J.C."/>
            <person name="Strausberg R.L."/>
            <person name="Brenner S."/>
        </authorList>
    </citation>
    <scope>NUCLEOTIDE SEQUENCE [LARGE SCALE GENOMIC DNA]</scope>
</reference>
<dbReference type="InterPro" id="IPR001734">
    <property type="entry name" value="Na/solute_symporter"/>
</dbReference>
<dbReference type="OrthoDB" id="6132759at2759"/>
<keyword evidence="5 13" id="KW-0812">Transmembrane</keyword>
<dbReference type="PANTHER" id="PTHR42985:SF15">
    <property type="entry name" value="SODIUM-COUPLED MONOCARBOXYLATE TRANSPORTER 2"/>
    <property type="match status" value="1"/>
</dbReference>
<feature type="transmembrane region" description="Helical" evidence="13">
    <location>
        <begin position="193"/>
        <end position="211"/>
    </location>
</feature>
<sequence length="637" mass="70222">MPQFVNPGVGTFASWDYVVFAMLFIISSGVGIFFGIKERNKMSSRLFLMGDKQMVFGPMALSLTASFMSAVTVLGVPSDIYRFGASYILFCITFIIVVSITAEFFLPVFYRSGITSTYEYLELRFNKVVRIAAILMYIPQTILYTAIVVYAPSLALNQVTGFNLWGSITATGIVCTFYLTLGGFKAVVWTDAFQMLVMLLGFLTVLTQGTIKLGGSTNMWNIAKRANRLNAVDFSTDPLRRHSFWSIVVGGSFTWLGIYGVNQSIIQRCISCKSERHARIALYLNLVGLWVITICAVFSGLLMFVHYINCDPWTAGFISAPDQLMPYYVMDILGNQPGLPGLFVACAFGGTLSTVAASINSLATVTHQDLVKGLFPNSSEKLSFFISKGLCLLFGAICTAMAAAASLMGGIIQAALSIHGMCGGPMLGLFSLGILFPCSHWIGALGGFIIGILMSFWPAVNAFIYPALPRNTLPLFLNTSGCIPLNTSDSYSSVNPILIQRIYRPPLADSWYAISYLYYSALGFLGSLVGGLLISFISGSKYNKEVKPSLMRPVTGLFQFWSYNWCDRQHEESKPEDDNEKETVDNAQVMTGSESELQQMSDQASTRPLPDDKPEQHDNIGVTKTHIFNFHRKFFKM</sequence>
<dbReference type="Gene3D" id="1.20.1730.10">
    <property type="entry name" value="Sodium/glucose cotransporter"/>
    <property type="match status" value="1"/>
</dbReference>
<feature type="transmembrane region" description="Helical" evidence="13">
    <location>
        <begin position="516"/>
        <end position="537"/>
    </location>
</feature>
<feature type="transmembrane region" description="Helical" evidence="13">
    <location>
        <begin position="131"/>
        <end position="150"/>
    </location>
</feature>
<evidence type="ECO:0000256" key="2">
    <source>
        <dbReference type="ARBA" id="ARBA00006434"/>
    </source>
</evidence>
<protein>
    <submittedName>
        <fullName evidence="14">Solute carrier family 5 member 12</fullName>
    </submittedName>
</protein>
<dbReference type="GO" id="GO:0070062">
    <property type="term" value="C:extracellular exosome"/>
    <property type="evidence" value="ECO:0007669"/>
    <property type="project" value="TreeGrafter"/>
</dbReference>
<proteinExistence type="inferred from homology"/>
<evidence type="ECO:0000256" key="5">
    <source>
        <dbReference type="ARBA" id="ARBA00022692"/>
    </source>
</evidence>
<dbReference type="InterPro" id="IPR038377">
    <property type="entry name" value="Na/Glc_symporter_sf"/>
</dbReference>
<reference evidence="15" key="2">
    <citation type="journal article" date="2007" name="PLoS Biol.">
        <title>Survey sequencing and comparative analysis of the elephant shark (Callorhinchus milii) genome.</title>
        <authorList>
            <person name="Venkatesh B."/>
            <person name="Kirkness E.F."/>
            <person name="Loh Y.H."/>
            <person name="Halpern A.L."/>
            <person name="Lee A.P."/>
            <person name="Johnson J."/>
            <person name="Dandona N."/>
            <person name="Viswanathan L.D."/>
            <person name="Tay A."/>
            <person name="Venter J.C."/>
            <person name="Strausberg R.L."/>
            <person name="Brenner S."/>
        </authorList>
    </citation>
    <scope>NUCLEOTIDE SEQUENCE [LARGE SCALE GENOMIC DNA]</scope>
</reference>
<evidence type="ECO:0000256" key="9">
    <source>
        <dbReference type="ARBA" id="ARBA00023136"/>
    </source>
</evidence>
<feature type="transmembrane region" description="Helical" evidence="13">
    <location>
        <begin position="87"/>
        <end position="110"/>
    </location>
</feature>
<feature type="transmembrane region" description="Helical" evidence="13">
    <location>
        <begin position="282"/>
        <end position="308"/>
    </location>
</feature>
<keyword evidence="6 13" id="KW-1133">Transmembrane helix</keyword>
<dbReference type="InParanoid" id="A0A4W3JJB0"/>
<feature type="compositionally biased region" description="Polar residues" evidence="12">
    <location>
        <begin position="588"/>
        <end position="606"/>
    </location>
</feature>
<feature type="transmembrane region" description="Helical" evidence="13">
    <location>
        <begin position="448"/>
        <end position="468"/>
    </location>
</feature>
<feature type="compositionally biased region" description="Basic and acidic residues" evidence="12">
    <location>
        <begin position="609"/>
        <end position="618"/>
    </location>
</feature>
<comment type="similarity">
    <text evidence="2 11">Belongs to the sodium:solute symporter (SSF) (TC 2.A.21) family.</text>
</comment>
<gene>
    <name evidence="14" type="primary">slc5a12</name>
</gene>
<accession>A0A4W3JJB0</accession>
<keyword evidence="3" id="KW-0813">Transport</keyword>
<dbReference type="Ensembl" id="ENSCMIT00000040091.1">
    <property type="protein sequence ID" value="ENSCMIP00000039521.1"/>
    <property type="gene ID" value="ENSCMIG00000016545.1"/>
</dbReference>
<dbReference type="GeneTree" id="ENSGT00940000159545"/>
<reference evidence="14" key="5">
    <citation type="submission" date="2025-09" db="UniProtKB">
        <authorList>
            <consortium name="Ensembl"/>
        </authorList>
    </citation>
    <scope>IDENTIFICATION</scope>
</reference>
<dbReference type="STRING" id="7868.ENSCMIP00000039521"/>